<dbReference type="Pfam" id="PF05857">
    <property type="entry name" value="TraX"/>
    <property type="match status" value="1"/>
</dbReference>
<keyword evidence="1" id="KW-0812">Transmembrane</keyword>
<keyword evidence="1" id="KW-1133">Transmembrane helix</keyword>
<feature type="transmembrane region" description="Helical" evidence="1">
    <location>
        <begin position="223"/>
        <end position="240"/>
    </location>
</feature>
<dbReference type="Proteomes" id="UP000627781">
    <property type="component" value="Unassembled WGS sequence"/>
</dbReference>
<comment type="caution">
    <text evidence="2">The sequence shown here is derived from an EMBL/GenBank/DDBJ whole genome shotgun (WGS) entry which is preliminary data.</text>
</comment>
<evidence type="ECO:0000313" key="2">
    <source>
        <dbReference type="EMBL" id="MBD7911596.1"/>
    </source>
</evidence>
<keyword evidence="3" id="KW-1185">Reference proteome</keyword>
<dbReference type="RefSeq" id="WP_191768470.1">
    <property type="nucleotide sequence ID" value="NZ_JACSRA010000012.1"/>
</dbReference>
<proteinExistence type="predicted"/>
<feature type="transmembrane region" description="Helical" evidence="1">
    <location>
        <begin position="130"/>
        <end position="159"/>
    </location>
</feature>
<sequence>MKSYKGLTNNELKILAIIAMTMDHIAYGFITPSTITYEVFRAIGKLTIVIMCYMVVEGYKHTHNIKKYLLRMFIFALISHIPYVFLFTGKVSLLFGERNFHTSVIWSLLLGLILICVWNDDRFKKIYKIILLIIICCLSTLGDWGIFAVILIFGFNIYYGNRKKQMIFLGICAMFIGILTIYQLSLRGAGAWYSEIYLFGLLLGIPVLLKYNGTLGKSKNLKWLFYIYYPLHQVILGILAHI</sequence>
<accession>A0ABR8PTW3</accession>
<feature type="transmembrane region" description="Helical" evidence="1">
    <location>
        <begin position="36"/>
        <end position="56"/>
    </location>
</feature>
<organism evidence="2 3">
    <name type="scientific">Clostridium cibarium</name>
    <dbReference type="NCBI Taxonomy" id="2762247"/>
    <lineage>
        <taxon>Bacteria</taxon>
        <taxon>Bacillati</taxon>
        <taxon>Bacillota</taxon>
        <taxon>Clostridia</taxon>
        <taxon>Eubacteriales</taxon>
        <taxon>Clostridiaceae</taxon>
        <taxon>Clostridium</taxon>
    </lineage>
</organism>
<gene>
    <name evidence="2" type="ORF">H9661_09535</name>
</gene>
<dbReference type="InterPro" id="IPR008875">
    <property type="entry name" value="TraX"/>
</dbReference>
<evidence type="ECO:0000313" key="3">
    <source>
        <dbReference type="Proteomes" id="UP000627781"/>
    </source>
</evidence>
<evidence type="ECO:0000256" key="1">
    <source>
        <dbReference type="SAM" id="Phobius"/>
    </source>
</evidence>
<feature type="transmembrane region" description="Helical" evidence="1">
    <location>
        <begin position="165"/>
        <end position="184"/>
    </location>
</feature>
<reference evidence="2 3" key="1">
    <citation type="submission" date="2020-08" db="EMBL/GenBank/DDBJ databases">
        <title>A Genomic Blueprint of the Chicken Gut Microbiome.</title>
        <authorList>
            <person name="Gilroy R."/>
            <person name="Ravi A."/>
            <person name="Getino M."/>
            <person name="Pursley I."/>
            <person name="Horton D.L."/>
            <person name="Alikhan N.-F."/>
            <person name="Baker D."/>
            <person name="Gharbi K."/>
            <person name="Hall N."/>
            <person name="Watson M."/>
            <person name="Adriaenssens E.M."/>
            <person name="Foster-Nyarko E."/>
            <person name="Jarju S."/>
            <person name="Secka A."/>
            <person name="Antonio M."/>
            <person name="Oren A."/>
            <person name="Chaudhuri R."/>
            <person name="La Ragione R.M."/>
            <person name="Hildebrand F."/>
            <person name="Pallen M.J."/>
        </authorList>
    </citation>
    <scope>NUCLEOTIDE SEQUENCE [LARGE SCALE GENOMIC DNA]</scope>
    <source>
        <strain evidence="2 3">Sa3CVN1</strain>
    </source>
</reference>
<feature type="transmembrane region" description="Helical" evidence="1">
    <location>
        <begin position="191"/>
        <end position="211"/>
    </location>
</feature>
<feature type="transmembrane region" description="Helical" evidence="1">
    <location>
        <begin position="12"/>
        <end position="30"/>
    </location>
</feature>
<name>A0ABR8PTW3_9CLOT</name>
<keyword evidence="1" id="KW-0472">Membrane</keyword>
<feature type="transmembrane region" description="Helical" evidence="1">
    <location>
        <begin position="100"/>
        <end position="118"/>
    </location>
</feature>
<protein>
    <submittedName>
        <fullName evidence="2">Conjugal transfer protein TraX</fullName>
    </submittedName>
</protein>
<feature type="transmembrane region" description="Helical" evidence="1">
    <location>
        <begin position="68"/>
        <end position="88"/>
    </location>
</feature>
<dbReference type="EMBL" id="JACSRA010000012">
    <property type="protein sequence ID" value="MBD7911596.1"/>
    <property type="molecule type" value="Genomic_DNA"/>
</dbReference>